<accession>A0ACA9NWU7</accession>
<feature type="non-terminal residue" evidence="1">
    <location>
        <position position="1"/>
    </location>
</feature>
<sequence>RDPAYQELARSFLDENVLEVAQMRSRQGEATIYHNRHPHKAKQSLVRIACEYNLLNLLEDINTFVSSFKETRPQHMLFTDTIVDVWQNCRIHLPSVQDEEVEAAVRTVQALPPGKELPEGRGSCVLVIESEEVQSAGLTGILHRPNQRFSSSSDNMARQAKSKARLTRAQREEMEEKVKQAKLLLLKRRNKLAEGSTSIRKVAEEMDVPWTTLRDAMRPGHRTIGEVSRGRTLLSQDQEKWLVQYILDMADRNLSLDNDGLKSLANRLIRAKRPGFKGVGKCWVNNFKDRHANEISSHWSRPMDDIRSRSANPEVVKGFFEVRRRLMEQYGISAERDFAADESGVQQALQTRQRLITRKGAKVVRRNRPADRANTTFLPIICADGTVPKYMVIFAAKNKRIEWINDIPPEAEVTISDNGWMTRDLGLQFIQIFDKSTEDLAQGGGYRMLTMDNHGSHMSLEKAWTAAVHAYSMRTGLALTKSSFILVLDTAMKKSFTKENIQMAFKKTGLRPFNPDIITPQMLAPSQVTSIQHTFPFSQPTPVRKIAQEFRNQREQATATIAMPPPPNLITPLPAMALPMPSLTTPVRHALHDVSNGEYNMQLNSSPAAHFAQQGAEVTTEPYHPRNFNNILSSVLPPSVDEWDIMRGYIKELQSKHDVLLAVTVVQDVHYGQMKSQLYHKNQQQRKKSNKEKLYYTEEGREYTGDVFYQAALDDEAN</sequence>
<organism evidence="1 2">
    <name type="scientific">Acaulospora colombiana</name>
    <dbReference type="NCBI Taxonomy" id="27376"/>
    <lineage>
        <taxon>Eukaryota</taxon>
        <taxon>Fungi</taxon>
        <taxon>Fungi incertae sedis</taxon>
        <taxon>Mucoromycota</taxon>
        <taxon>Glomeromycotina</taxon>
        <taxon>Glomeromycetes</taxon>
        <taxon>Diversisporales</taxon>
        <taxon>Acaulosporaceae</taxon>
        <taxon>Acaulospora</taxon>
    </lineage>
</organism>
<gene>
    <name evidence="1" type="ORF">ACOLOM_LOCUS9284</name>
</gene>
<comment type="caution">
    <text evidence="1">The sequence shown here is derived from an EMBL/GenBank/DDBJ whole genome shotgun (WGS) entry which is preliminary data.</text>
</comment>
<name>A0ACA9NWU7_9GLOM</name>
<feature type="non-terminal residue" evidence="1">
    <location>
        <position position="718"/>
    </location>
</feature>
<keyword evidence="2" id="KW-1185">Reference proteome</keyword>
<protein>
    <submittedName>
        <fullName evidence="1">6194_t:CDS:1</fullName>
    </submittedName>
</protein>
<evidence type="ECO:0000313" key="1">
    <source>
        <dbReference type="EMBL" id="CAG8679765.1"/>
    </source>
</evidence>
<dbReference type="Proteomes" id="UP000789525">
    <property type="component" value="Unassembled WGS sequence"/>
</dbReference>
<reference evidence="1" key="1">
    <citation type="submission" date="2021-06" db="EMBL/GenBank/DDBJ databases">
        <authorList>
            <person name="Kallberg Y."/>
            <person name="Tangrot J."/>
            <person name="Rosling A."/>
        </authorList>
    </citation>
    <scope>NUCLEOTIDE SEQUENCE</scope>
    <source>
        <strain evidence="1">CL356</strain>
    </source>
</reference>
<dbReference type="EMBL" id="CAJVPT010026543">
    <property type="protein sequence ID" value="CAG8679765.1"/>
    <property type="molecule type" value="Genomic_DNA"/>
</dbReference>
<evidence type="ECO:0000313" key="2">
    <source>
        <dbReference type="Proteomes" id="UP000789525"/>
    </source>
</evidence>
<proteinExistence type="predicted"/>